<sequence>MLEEDESDAERSNNGSSISEGIFTIPSQWITMASSERFHSLKWVDFLIQISGLSDAMNKTLEVMNPISDRLDSKLIPLVEKLKKQSKKWITATEKFTNEQLEFYRKSGYSYLNGKQVELLQLQERRNSQCTEHPSYFSSIEALDEETEQDIRRFAQAKRDKIFRDSRQERRSRRQANSGFFGVPISTSTVNVLQPFAFVPQLNSFQLNTLYVLSPQAFIPSSLNPTAYFVQVLTPWAFMANYLSPAFFSIVVLALRDTFVAEVLSPTTFQANLFNPNIFNPLVLSPQTLVVDALSPVIFQPRILTPQILLAALLSPNIASPNIYSNQSLIIDVLSPQILSPNIFSNVSNNIAILSPDLLGSIDLYELGLLGGEHLPPHDEDDTEQTLFGKKKDEEDAESYNGNNRQGYAGGNMHGNNKNEGSPGQTTSRNGDIVSKWNNAFRRLSLKIHEKLSKPPKELKALG</sequence>
<organism evidence="2 3">
    <name type="scientific">Ditylenchus destructor</name>
    <dbReference type="NCBI Taxonomy" id="166010"/>
    <lineage>
        <taxon>Eukaryota</taxon>
        <taxon>Metazoa</taxon>
        <taxon>Ecdysozoa</taxon>
        <taxon>Nematoda</taxon>
        <taxon>Chromadorea</taxon>
        <taxon>Rhabditida</taxon>
        <taxon>Tylenchina</taxon>
        <taxon>Tylenchomorpha</taxon>
        <taxon>Sphaerularioidea</taxon>
        <taxon>Anguinidae</taxon>
        <taxon>Anguininae</taxon>
        <taxon>Ditylenchus</taxon>
    </lineage>
</organism>
<proteinExistence type="predicted"/>
<dbReference type="PANTHER" id="PTHR21523">
    <property type="match status" value="1"/>
</dbReference>
<feature type="region of interest" description="Disordered" evidence="1">
    <location>
        <begin position="392"/>
        <end position="434"/>
    </location>
</feature>
<protein>
    <submittedName>
        <fullName evidence="2">MLt-TeN (Mlt-10) related</fullName>
    </submittedName>
</protein>
<feature type="compositionally biased region" description="Polar residues" evidence="1">
    <location>
        <begin position="414"/>
        <end position="430"/>
    </location>
</feature>
<accession>A0AAD4MNC9</accession>
<gene>
    <name evidence="2" type="ORF">DdX_17118</name>
</gene>
<evidence type="ECO:0000313" key="3">
    <source>
        <dbReference type="Proteomes" id="UP001201812"/>
    </source>
</evidence>
<keyword evidence="3" id="KW-1185">Reference proteome</keyword>
<dbReference type="Proteomes" id="UP001201812">
    <property type="component" value="Unassembled WGS sequence"/>
</dbReference>
<dbReference type="PANTHER" id="PTHR21523:SF38">
    <property type="entry name" value="MLT-TEN (MLT-10) RELATED"/>
    <property type="match status" value="1"/>
</dbReference>
<reference evidence="2" key="1">
    <citation type="submission" date="2022-01" db="EMBL/GenBank/DDBJ databases">
        <title>Genome Sequence Resource for Two Populations of Ditylenchus destructor, the Migratory Endoparasitic Phytonematode.</title>
        <authorList>
            <person name="Zhang H."/>
            <person name="Lin R."/>
            <person name="Xie B."/>
        </authorList>
    </citation>
    <scope>NUCLEOTIDE SEQUENCE</scope>
    <source>
        <strain evidence="2">BazhouSP</strain>
    </source>
</reference>
<dbReference type="AlphaFoldDB" id="A0AAD4MNC9"/>
<dbReference type="EMBL" id="JAKKPZ010000167">
    <property type="protein sequence ID" value="KAI1699772.1"/>
    <property type="molecule type" value="Genomic_DNA"/>
</dbReference>
<evidence type="ECO:0000256" key="1">
    <source>
        <dbReference type="SAM" id="MobiDB-lite"/>
    </source>
</evidence>
<evidence type="ECO:0000313" key="2">
    <source>
        <dbReference type="EMBL" id="KAI1699772.1"/>
    </source>
</evidence>
<name>A0AAD4MNC9_9BILA</name>
<comment type="caution">
    <text evidence="2">The sequence shown here is derived from an EMBL/GenBank/DDBJ whole genome shotgun (WGS) entry which is preliminary data.</text>
</comment>